<dbReference type="EMBL" id="CADCWN010000381">
    <property type="protein sequence ID" value="CAA9589696.1"/>
    <property type="molecule type" value="Genomic_DNA"/>
</dbReference>
<feature type="non-terminal residue" evidence="2">
    <location>
        <position position="1"/>
    </location>
</feature>
<feature type="compositionally biased region" description="Basic residues" evidence="1">
    <location>
        <begin position="33"/>
        <end position="45"/>
    </location>
</feature>
<gene>
    <name evidence="2" type="ORF">AVDCRST_MAG18-4714</name>
</gene>
<organism evidence="2">
    <name type="scientific">uncultured Thermomicrobiales bacterium</name>
    <dbReference type="NCBI Taxonomy" id="1645740"/>
    <lineage>
        <taxon>Bacteria</taxon>
        <taxon>Pseudomonadati</taxon>
        <taxon>Thermomicrobiota</taxon>
        <taxon>Thermomicrobia</taxon>
        <taxon>Thermomicrobiales</taxon>
        <taxon>environmental samples</taxon>
    </lineage>
</organism>
<feature type="non-terminal residue" evidence="2">
    <location>
        <position position="45"/>
    </location>
</feature>
<accession>A0A6J4VUK6</accession>
<proteinExistence type="predicted"/>
<dbReference type="AlphaFoldDB" id="A0A6J4VUK6"/>
<name>A0A6J4VUK6_9BACT</name>
<protein>
    <submittedName>
        <fullName evidence="2">Uncharacterized protein</fullName>
    </submittedName>
</protein>
<feature type="region of interest" description="Disordered" evidence="1">
    <location>
        <begin position="1"/>
        <end position="45"/>
    </location>
</feature>
<reference evidence="2" key="1">
    <citation type="submission" date="2020-02" db="EMBL/GenBank/DDBJ databases">
        <authorList>
            <person name="Meier V. D."/>
        </authorList>
    </citation>
    <scope>NUCLEOTIDE SEQUENCE</scope>
    <source>
        <strain evidence="2">AVDCRST_MAG18</strain>
    </source>
</reference>
<evidence type="ECO:0000313" key="2">
    <source>
        <dbReference type="EMBL" id="CAA9589696.1"/>
    </source>
</evidence>
<sequence>WRRSTCPSPARRRRARTAGQCKARRSSASCRGRDRHRRDPRRRGG</sequence>
<evidence type="ECO:0000256" key="1">
    <source>
        <dbReference type="SAM" id="MobiDB-lite"/>
    </source>
</evidence>